<comment type="subcellular location">
    <subcellularLocation>
        <location evidence="2">Cytoplasm</location>
    </subcellularLocation>
</comment>
<dbReference type="Proteomes" id="UP000515220">
    <property type="component" value="Chromosome"/>
</dbReference>
<keyword evidence="1 2" id="KW-0690">Ribosome biogenesis</keyword>
<dbReference type="Pfam" id="PF02033">
    <property type="entry name" value="RBFA"/>
    <property type="match status" value="1"/>
</dbReference>
<evidence type="ECO:0000256" key="1">
    <source>
        <dbReference type="ARBA" id="ARBA00022517"/>
    </source>
</evidence>
<dbReference type="PROSITE" id="PS01319">
    <property type="entry name" value="RBFA"/>
    <property type="match status" value="1"/>
</dbReference>
<organism evidence="4 5">
    <name type="scientific">Acetobacter aceti</name>
    <dbReference type="NCBI Taxonomy" id="435"/>
    <lineage>
        <taxon>Bacteria</taxon>
        <taxon>Pseudomonadati</taxon>
        <taxon>Pseudomonadota</taxon>
        <taxon>Alphaproteobacteria</taxon>
        <taxon>Acetobacterales</taxon>
        <taxon>Acetobacteraceae</taxon>
        <taxon>Acetobacter</taxon>
        <taxon>Acetobacter subgen. Acetobacter</taxon>
    </lineage>
</organism>
<dbReference type="AlphaFoldDB" id="A0A6S6PM35"/>
<dbReference type="PANTHER" id="PTHR33515">
    <property type="entry name" value="RIBOSOME-BINDING FACTOR A, CHLOROPLASTIC-RELATED"/>
    <property type="match status" value="1"/>
</dbReference>
<name>A0A6S6PM35_ACEAC</name>
<dbReference type="NCBIfam" id="TIGR00082">
    <property type="entry name" value="rbfA"/>
    <property type="match status" value="1"/>
</dbReference>
<dbReference type="GO" id="GO:0030490">
    <property type="term" value="P:maturation of SSU-rRNA"/>
    <property type="evidence" value="ECO:0007669"/>
    <property type="project" value="UniProtKB-UniRule"/>
</dbReference>
<dbReference type="PANTHER" id="PTHR33515:SF1">
    <property type="entry name" value="RIBOSOME-BINDING FACTOR A, CHLOROPLASTIC-RELATED"/>
    <property type="match status" value="1"/>
</dbReference>
<comment type="subunit">
    <text evidence="2">Monomer. Binds 30S ribosomal subunits, but not 50S ribosomal subunits or 70S ribosomes.</text>
</comment>
<comment type="similarity">
    <text evidence="2">Belongs to the RbfA family.</text>
</comment>
<sequence>MSRGSNRRSDGKGPAGRLVGLSASGPSQRQLRVAEEVRRVLAEVFARTEFRDPELAGVTITVTEVRISPDLKHATAFVSDLGKGDVEKLLPALKRVAPYLRTQLSHTLRLRIAPEIHFQPDTALDYAMEVDALLRRPEVQRDLDEDEEG</sequence>
<evidence type="ECO:0000313" key="4">
    <source>
        <dbReference type="EMBL" id="BCI67761.1"/>
    </source>
</evidence>
<dbReference type="SUPFAM" id="SSF89919">
    <property type="entry name" value="Ribosome-binding factor A, RbfA"/>
    <property type="match status" value="1"/>
</dbReference>
<gene>
    <name evidence="2 4" type="primary">rbfA</name>
    <name evidence="4" type="ORF">AAJCM20276_23850</name>
</gene>
<dbReference type="Gene3D" id="3.30.300.20">
    <property type="match status" value="1"/>
</dbReference>
<keyword evidence="2" id="KW-0963">Cytoplasm</keyword>
<dbReference type="InterPro" id="IPR020053">
    <property type="entry name" value="Ribosome-bd_factorA_CS"/>
</dbReference>
<dbReference type="InterPro" id="IPR015946">
    <property type="entry name" value="KH_dom-like_a/b"/>
</dbReference>
<proteinExistence type="inferred from homology"/>
<accession>A0A6S6PM35</accession>
<feature type="region of interest" description="Disordered" evidence="3">
    <location>
        <begin position="1"/>
        <end position="25"/>
    </location>
</feature>
<evidence type="ECO:0000256" key="3">
    <source>
        <dbReference type="SAM" id="MobiDB-lite"/>
    </source>
</evidence>
<evidence type="ECO:0000313" key="5">
    <source>
        <dbReference type="Proteomes" id="UP000515220"/>
    </source>
</evidence>
<dbReference type="GO" id="GO:0043024">
    <property type="term" value="F:ribosomal small subunit binding"/>
    <property type="evidence" value="ECO:0007669"/>
    <property type="project" value="TreeGrafter"/>
</dbReference>
<dbReference type="RefSeq" id="WP_099349070.1">
    <property type="nucleotide sequence ID" value="NZ_AP023326.1"/>
</dbReference>
<protein>
    <recommendedName>
        <fullName evidence="2">Ribosome-binding factor A</fullName>
    </recommendedName>
</protein>
<dbReference type="InterPro" id="IPR023799">
    <property type="entry name" value="RbfA_dom_sf"/>
</dbReference>
<dbReference type="InterPro" id="IPR000238">
    <property type="entry name" value="RbfA"/>
</dbReference>
<dbReference type="HAMAP" id="MF_00003">
    <property type="entry name" value="RbfA"/>
    <property type="match status" value="1"/>
</dbReference>
<reference evidence="4 5" key="1">
    <citation type="submission" date="2020-07" db="EMBL/GenBank/DDBJ databases">
        <title>Complete Genome Sequence of an acetic acid bacterium, Acetobacter aceti JCM20276.</title>
        <authorList>
            <person name="Hirose Y."/>
            <person name="Mihara H."/>
        </authorList>
    </citation>
    <scope>NUCLEOTIDE SEQUENCE [LARGE SCALE GENOMIC DNA]</scope>
    <source>
        <strain evidence="4 5">JCM20276</strain>
    </source>
</reference>
<evidence type="ECO:0000256" key="2">
    <source>
        <dbReference type="HAMAP-Rule" id="MF_00003"/>
    </source>
</evidence>
<dbReference type="NCBIfam" id="NF001802">
    <property type="entry name" value="PRK00521.2-5"/>
    <property type="match status" value="1"/>
</dbReference>
<dbReference type="EMBL" id="AP023326">
    <property type="protein sequence ID" value="BCI67761.1"/>
    <property type="molecule type" value="Genomic_DNA"/>
</dbReference>
<comment type="function">
    <text evidence="2">One of several proteins that assist in the late maturation steps of the functional core of the 30S ribosomal subunit. Associates with free 30S ribosomal subunits (but not with 30S subunits that are part of 70S ribosomes or polysomes). Required for efficient processing of 16S rRNA. May interact with the 5'-terminal helix region of 16S rRNA.</text>
</comment>
<dbReference type="GO" id="GO:0005829">
    <property type="term" value="C:cytosol"/>
    <property type="evidence" value="ECO:0007669"/>
    <property type="project" value="TreeGrafter"/>
</dbReference>